<name>A0ABU2FPQ1_9EURY</name>
<comment type="caution">
    <text evidence="1">The sequence shown here is derived from an EMBL/GenBank/DDBJ whole genome shotgun (WGS) entry which is preliminary data.</text>
</comment>
<sequence length="45" mass="4672">MVGSSSSTRTSSVLARWRRIVATADRGWKATALGVAIVVATAVVL</sequence>
<evidence type="ECO:0008006" key="3">
    <source>
        <dbReference type="Google" id="ProtNLM"/>
    </source>
</evidence>
<protein>
    <recommendedName>
        <fullName evidence="3">ABC transporter permease</fullName>
    </recommendedName>
</protein>
<dbReference type="RefSeq" id="WP_310900565.1">
    <property type="nucleotide sequence ID" value="NZ_JAMQOS010000003.1"/>
</dbReference>
<proteinExistence type="predicted"/>
<dbReference type="Proteomes" id="UP001268864">
    <property type="component" value="Unassembled WGS sequence"/>
</dbReference>
<evidence type="ECO:0000313" key="1">
    <source>
        <dbReference type="EMBL" id="MDS0282738.1"/>
    </source>
</evidence>
<gene>
    <name evidence="1" type="ORF">NDI86_11435</name>
</gene>
<accession>A0ABU2FPQ1</accession>
<dbReference type="EMBL" id="JAMQOS010000003">
    <property type="protein sequence ID" value="MDS0282738.1"/>
    <property type="molecule type" value="Genomic_DNA"/>
</dbReference>
<evidence type="ECO:0000313" key="2">
    <source>
        <dbReference type="Proteomes" id="UP001268864"/>
    </source>
</evidence>
<reference evidence="1 2" key="1">
    <citation type="submission" date="2022-06" db="EMBL/GenBank/DDBJ databases">
        <title>Halomicroarcula sp. a new haloarchaeum isolate from saline soil.</title>
        <authorList>
            <person name="Strakova D."/>
            <person name="Galisteo C."/>
            <person name="Sanchez-Porro C."/>
            <person name="Ventosa A."/>
        </authorList>
    </citation>
    <scope>NUCLEOTIDE SEQUENCE [LARGE SCALE GENOMIC DNA]</scope>
    <source>
        <strain evidence="1 2">S3CR25-11</strain>
    </source>
</reference>
<organism evidence="1 2">
    <name type="scientific">Haloarcula onubensis</name>
    <dbReference type="NCBI Taxonomy" id="2950539"/>
    <lineage>
        <taxon>Archaea</taxon>
        <taxon>Methanobacteriati</taxon>
        <taxon>Methanobacteriota</taxon>
        <taxon>Stenosarchaea group</taxon>
        <taxon>Halobacteria</taxon>
        <taxon>Halobacteriales</taxon>
        <taxon>Haloarculaceae</taxon>
        <taxon>Haloarcula</taxon>
    </lineage>
</organism>
<keyword evidence="2" id="KW-1185">Reference proteome</keyword>